<dbReference type="InterPro" id="IPR044554">
    <property type="entry name" value="ANAPC2"/>
</dbReference>
<evidence type="ECO:0000256" key="2">
    <source>
        <dbReference type="ARBA" id="ARBA00022618"/>
    </source>
</evidence>
<proteinExistence type="inferred from homology"/>
<dbReference type="InterPro" id="IPR036390">
    <property type="entry name" value="WH_DNA-bd_sf"/>
</dbReference>
<feature type="region of interest" description="Disordered" evidence="8">
    <location>
        <begin position="397"/>
        <end position="416"/>
    </location>
</feature>
<keyword evidence="7" id="KW-0175">Coiled coil</keyword>
<dbReference type="FunCoup" id="A0A0C2WYE2">
    <property type="interactions" value="469"/>
</dbReference>
<dbReference type="GO" id="GO:0051301">
    <property type="term" value="P:cell division"/>
    <property type="evidence" value="ECO:0007669"/>
    <property type="project" value="UniProtKB-KW"/>
</dbReference>
<evidence type="ECO:0000259" key="9">
    <source>
        <dbReference type="PROSITE" id="PS50069"/>
    </source>
</evidence>
<feature type="domain" description="Cullin family profile" evidence="9">
    <location>
        <begin position="414"/>
        <end position="617"/>
    </location>
</feature>
<dbReference type="InterPro" id="IPR036388">
    <property type="entry name" value="WH-like_DNA-bd_sf"/>
</dbReference>
<dbReference type="Gene3D" id="1.20.1310.10">
    <property type="entry name" value="Cullin Repeats"/>
    <property type="match status" value="1"/>
</dbReference>
<protein>
    <recommendedName>
        <fullName evidence="1">Anaphase-promoting complex subunit 2</fullName>
    </recommendedName>
</protein>
<dbReference type="GO" id="GO:0070979">
    <property type="term" value="P:protein K11-linked ubiquitination"/>
    <property type="evidence" value="ECO:0007669"/>
    <property type="project" value="TreeGrafter"/>
</dbReference>
<gene>
    <name evidence="10" type="ORF">M378DRAFT_74699</name>
</gene>
<dbReference type="InterPro" id="IPR036317">
    <property type="entry name" value="Cullin_homology_sf"/>
</dbReference>
<dbReference type="SUPFAM" id="SSF75632">
    <property type="entry name" value="Cullin homology domain"/>
    <property type="match status" value="1"/>
</dbReference>
<dbReference type="Gene3D" id="1.10.10.10">
    <property type="entry name" value="Winged helix-like DNA-binding domain superfamily/Winged helix DNA-binding domain"/>
    <property type="match status" value="1"/>
</dbReference>
<evidence type="ECO:0000256" key="6">
    <source>
        <dbReference type="PROSITE-ProRule" id="PRU00330"/>
    </source>
</evidence>
<sequence length="747" mass="85260">MATDAVRAQVAAKWQYAFSRLNRGEPGISGLMTFSQAWRLATEFLRPRVLTDRSGSHIEYNADDFRKALHLINRCHKLPALLETFLDDLRKAFKLVEREVEQHMAEYERTSGPTIINQFIMRVLEWYKAWAPPADLGNTCLSTYTLNFQTNLFSILPSSFPPAFKALCASTLPSPDPDAKLDDIISSESFWSAAEMLGLMDRYDSLVASVGYEHIEGHVLSTCAGQWEKPVLGDLKNWMADKMIPWMLVTYARNAQTTEEVRHLLQGVGSRFEFHMNKTLCDLRTREIFDIIIDFPDSMGALQDLKECLQRVDQRSALVQSLRKANRKRLLHPGADTKLILTQYVATIKCLRIVDPPGVLLFKIADPIRRYLRERPDTIRCIVANLVGDDNTGDSLVDENEPIQPLQQPDVDDYTDPNWEPEPIDAGPEFRTNKPSDIISTLVSIYHSKDLFVKELQVLLAQRLLAVLENDIEKVDKERKNIEILKIRFGEAALQVCEVMLRDMSDSKRIDTHAQMQKPSVVHPTIISRQFWPALKTGDLVMPGQFQKLQEEYASEFHKFKPDKKLRWLPQLGTVHLELELQDRTVDVTVPPLEAAFIELFSQQTVWSMDELIEVVGSIDRSAALKALITWVDLGVLKEDVEDTFRLLEVAEDPSAESRERRMAPVTPDVAPVMGAQQQQAEKIKVYWKFVEGMLTNLGALPVDRIQSMLRIVPGYDQTVEQLTMFLEAARREGLLTVRDGMWKLNR</sequence>
<name>A0A0C2WYE2_AMAMK</name>
<dbReference type="Pfam" id="PF26557">
    <property type="entry name" value="Cullin_AB"/>
    <property type="match status" value="1"/>
</dbReference>
<accession>A0A0C2WYE2</accession>
<evidence type="ECO:0000256" key="3">
    <source>
        <dbReference type="ARBA" id="ARBA00022776"/>
    </source>
</evidence>
<keyword evidence="2" id="KW-0132">Cell division</keyword>
<comment type="similarity">
    <text evidence="6">Belongs to the cullin family.</text>
</comment>
<dbReference type="HOGENOM" id="CLU_007149_4_2_1"/>
<evidence type="ECO:0000313" key="10">
    <source>
        <dbReference type="EMBL" id="KIL66842.1"/>
    </source>
</evidence>
<dbReference type="SMART" id="SM00182">
    <property type="entry name" value="CULLIN"/>
    <property type="match status" value="1"/>
</dbReference>
<dbReference type="InterPro" id="IPR057975">
    <property type="entry name" value="TPR_ANAPC2"/>
</dbReference>
<reference evidence="10 11" key="1">
    <citation type="submission" date="2014-04" db="EMBL/GenBank/DDBJ databases">
        <title>Evolutionary Origins and Diversification of the Mycorrhizal Mutualists.</title>
        <authorList>
            <consortium name="DOE Joint Genome Institute"/>
            <consortium name="Mycorrhizal Genomics Consortium"/>
            <person name="Kohler A."/>
            <person name="Kuo A."/>
            <person name="Nagy L.G."/>
            <person name="Floudas D."/>
            <person name="Copeland A."/>
            <person name="Barry K.W."/>
            <person name="Cichocki N."/>
            <person name="Veneault-Fourrey C."/>
            <person name="LaButti K."/>
            <person name="Lindquist E.A."/>
            <person name="Lipzen A."/>
            <person name="Lundell T."/>
            <person name="Morin E."/>
            <person name="Murat C."/>
            <person name="Riley R."/>
            <person name="Ohm R."/>
            <person name="Sun H."/>
            <person name="Tunlid A."/>
            <person name="Henrissat B."/>
            <person name="Grigoriev I.V."/>
            <person name="Hibbett D.S."/>
            <person name="Martin F."/>
        </authorList>
    </citation>
    <scope>NUCLEOTIDE SEQUENCE [LARGE SCALE GENOMIC DNA]</scope>
    <source>
        <strain evidence="10 11">Koide BX008</strain>
    </source>
</reference>
<dbReference type="GO" id="GO:0031625">
    <property type="term" value="F:ubiquitin protein ligase binding"/>
    <property type="evidence" value="ECO:0007669"/>
    <property type="project" value="InterPro"/>
</dbReference>
<keyword evidence="11" id="KW-1185">Reference proteome</keyword>
<evidence type="ECO:0000256" key="5">
    <source>
        <dbReference type="ARBA" id="ARBA00023306"/>
    </source>
</evidence>
<dbReference type="SUPFAM" id="SSF46785">
    <property type="entry name" value="Winged helix' DNA-binding domain"/>
    <property type="match status" value="1"/>
</dbReference>
<dbReference type="InterPro" id="IPR014786">
    <property type="entry name" value="ANAPC2_C"/>
</dbReference>
<evidence type="ECO:0000256" key="1">
    <source>
        <dbReference type="ARBA" id="ARBA00016068"/>
    </source>
</evidence>
<dbReference type="EMBL" id="KN818234">
    <property type="protein sequence ID" value="KIL66842.1"/>
    <property type="molecule type" value="Genomic_DNA"/>
</dbReference>
<evidence type="ECO:0000313" key="11">
    <source>
        <dbReference type="Proteomes" id="UP000054549"/>
    </source>
</evidence>
<dbReference type="PANTHER" id="PTHR45957">
    <property type="entry name" value="ANAPHASE-PROMOTING COMPLEX SUBUNIT 2"/>
    <property type="match status" value="1"/>
</dbReference>
<dbReference type="GO" id="GO:0005680">
    <property type="term" value="C:anaphase-promoting complex"/>
    <property type="evidence" value="ECO:0007669"/>
    <property type="project" value="TreeGrafter"/>
</dbReference>
<dbReference type="Gene3D" id="3.30.230.130">
    <property type="entry name" value="Cullin, Chain C, Domain 2"/>
    <property type="match status" value="1"/>
</dbReference>
<dbReference type="SMART" id="SM01013">
    <property type="entry name" value="APC2"/>
    <property type="match status" value="1"/>
</dbReference>
<dbReference type="Pfam" id="PF25773">
    <property type="entry name" value="TPR_ANAPC2"/>
    <property type="match status" value="1"/>
</dbReference>
<dbReference type="STRING" id="946122.A0A0C2WYE2"/>
<organism evidence="10 11">
    <name type="scientific">Amanita muscaria (strain Koide BX008)</name>
    <dbReference type="NCBI Taxonomy" id="946122"/>
    <lineage>
        <taxon>Eukaryota</taxon>
        <taxon>Fungi</taxon>
        <taxon>Dikarya</taxon>
        <taxon>Basidiomycota</taxon>
        <taxon>Agaricomycotina</taxon>
        <taxon>Agaricomycetes</taxon>
        <taxon>Agaricomycetidae</taxon>
        <taxon>Agaricales</taxon>
        <taxon>Pluteineae</taxon>
        <taxon>Amanitaceae</taxon>
        <taxon>Amanita</taxon>
    </lineage>
</organism>
<keyword evidence="4" id="KW-0833">Ubl conjugation pathway</keyword>
<evidence type="ECO:0000256" key="8">
    <source>
        <dbReference type="SAM" id="MobiDB-lite"/>
    </source>
</evidence>
<evidence type="ECO:0000256" key="7">
    <source>
        <dbReference type="SAM" id="Coils"/>
    </source>
</evidence>
<dbReference type="OrthoDB" id="5581181at2759"/>
<dbReference type="PROSITE" id="PS50069">
    <property type="entry name" value="CULLIN_2"/>
    <property type="match status" value="1"/>
</dbReference>
<dbReference type="GO" id="GO:0006511">
    <property type="term" value="P:ubiquitin-dependent protein catabolic process"/>
    <property type="evidence" value="ECO:0007669"/>
    <property type="project" value="InterPro"/>
</dbReference>
<feature type="coiled-coil region" evidence="7">
    <location>
        <begin position="458"/>
        <end position="488"/>
    </location>
</feature>
<dbReference type="GO" id="GO:0007091">
    <property type="term" value="P:metaphase/anaphase transition of mitotic cell cycle"/>
    <property type="evidence" value="ECO:0007669"/>
    <property type="project" value="TreeGrafter"/>
</dbReference>
<keyword evidence="3" id="KW-0498">Mitosis</keyword>
<evidence type="ECO:0000256" key="4">
    <source>
        <dbReference type="ARBA" id="ARBA00022786"/>
    </source>
</evidence>
<dbReference type="InterPro" id="IPR016158">
    <property type="entry name" value="Cullin_homology"/>
</dbReference>
<keyword evidence="5" id="KW-0131">Cell cycle</keyword>
<dbReference type="Proteomes" id="UP000054549">
    <property type="component" value="Unassembled WGS sequence"/>
</dbReference>
<dbReference type="InterPro" id="IPR059120">
    <property type="entry name" value="Cullin-like_AB"/>
</dbReference>
<dbReference type="InParanoid" id="A0A0C2WYE2"/>
<dbReference type="PANTHER" id="PTHR45957:SF1">
    <property type="entry name" value="ANAPHASE-PROMOTING COMPLEX SUBUNIT 2"/>
    <property type="match status" value="1"/>
</dbReference>
<dbReference type="AlphaFoldDB" id="A0A0C2WYE2"/>
<dbReference type="Pfam" id="PF08672">
    <property type="entry name" value="ANAPC2"/>
    <property type="match status" value="1"/>
</dbReference>